<protein>
    <recommendedName>
        <fullName evidence="1">GIY-YIG domain-containing protein</fullName>
    </recommendedName>
</protein>
<dbReference type="InterPro" id="IPR000305">
    <property type="entry name" value="GIY-YIG_endonuc"/>
</dbReference>
<dbReference type="Proteomes" id="UP000266340">
    <property type="component" value="Unassembled WGS sequence"/>
</dbReference>
<organism evidence="2 3">
    <name type="scientific">Cohnella faecalis</name>
    <dbReference type="NCBI Taxonomy" id="2315694"/>
    <lineage>
        <taxon>Bacteria</taxon>
        <taxon>Bacillati</taxon>
        <taxon>Bacillota</taxon>
        <taxon>Bacilli</taxon>
        <taxon>Bacillales</taxon>
        <taxon>Paenibacillaceae</taxon>
        <taxon>Cohnella</taxon>
    </lineage>
</organism>
<keyword evidence="3" id="KW-1185">Reference proteome</keyword>
<proteinExistence type="predicted"/>
<reference evidence="2 3" key="1">
    <citation type="submission" date="2018-09" db="EMBL/GenBank/DDBJ databases">
        <title>Cohnella cavernae sp. nov., isolated from a karst cave.</title>
        <authorList>
            <person name="Zhu H."/>
        </authorList>
    </citation>
    <scope>NUCLEOTIDE SEQUENCE [LARGE SCALE GENOMIC DNA]</scope>
    <source>
        <strain evidence="2 3">K2E09-144</strain>
    </source>
</reference>
<comment type="caution">
    <text evidence="2">The sequence shown here is derived from an EMBL/GenBank/DDBJ whole genome shotgun (WGS) entry which is preliminary data.</text>
</comment>
<feature type="domain" description="GIY-YIG" evidence="1">
    <location>
        <begin position="51"/>
        <end position="131"/>
    </location>
</feature>
<dbReference type="Pfam" id="PF01541">
    <property type="entry name" value="GIY-YIG"/>
    <property type="match status" value="1"/>
</dbReference>
<dbReference type="EMBL" id="QXJM01000039">
    <property type="protein sequence ID" value="RIE02563.1"/>
    <property type="molecule type" value="Genomic_DNA"/>
</dbReference>
<name>A0A398CIK1_9BACL</name>
<accession>A0A398CIK1</accession>
<gene>
    <name evidence="2" type="ORF">D3H35_17910</name>
</gene>
<evidence type="ECO:0000259" key="1">
    <source>
        <dbReference type="Pfam" id="PF01541"/>
    </source>
</evidence>
<sequence length="164" mass="18470">MPYAGTAVDFFSNPSTAYAATPGSSALSKIQKNQSIIEGIIAKDAKYGAKYTVYELYEVDKDGKEKVKYVGRTRQNINERLTQHEKSDPNKKGLETRIAEQDGKRLTGLTYSEGRGLESVVYEKRIKQEGKLLNRIKPIDLSELGKETKKGMKAAEYLKKLRNF</sequence>
<dbReference type="AlphaFoldDB" id="A0A398CIK1"/>
<evidence type="ECO:0000313" key="3">
    <source>
        <dbReference type="Proteomes" id="UP000266340"/>
    </source>
</evidence>
<evidence type="ECO:0000313" key="2">
    <source>
        <dbReference type="EMBL" id="RIE02563.1"/>
    </source>
</evidence>